<proteinExistence type="predicted"/>
<dbReference type="EMBL" id="JAKKSL010000001">
    <property type="protein sequence ID" value="MCI2283225.1"/>
    <property type="molecule type" value="Genomic_DNA"/>
</dbReference>
<accession>A0ABS9WZ69</accession>
<gene>
    <name evidence="1" type="ORF">L3081_07240</name>
</gene>
<name>A0ABS9WZ69_9GAMM</name>
<dbReference type="Proteomes" id="UP001139646">
    <property type="component" value="Unassembled WGS sequence"/>
</dbReference>
<sequence>MRGLYLSITFTVLGSLFFVGWGLDKLAEHADSGPENNQENPLTLLYHQLSQGLAQQLNVLPEKVLTTTVNQFQQQYQITSHLVLTADIALPSTLLAQLENDGTLLLASQNDQYLLRKLTQHPTYILQLNFPLEQEENQISLSLRTNHSLIHWHLCHRTFMGFSVN</sequence>
<evidence type="ECO:0000313" key="2">
    <source>
        <dbReference type="Proteomes" id="UP001139646"/>
    </source>
</evidence>
<evidence type="ECO:0000313" key="1">
    <source>
        <dbReference type="EMBL" id="MCI2283225.1"/>
    </source>
</evidence>
<protein>
    <recommendedName>
        <fullName evidence="3">DUF2939 domain-containing protein</fullName>
    </recommendedName>
</protein>
<evidence type="ECO:0008006" key="3">
    <source>
        <dbReference type="Google" id="ProtNLM"/>
    </source>
</evidence>
<comment type="caution">
    <text evidence="1">The sequence shown here is derived from an EMBL/GenBank/DDBJ whole genome shotgun (WGS) entry which is preliminary data.</text>
</comment>
<organism evidence="1 2">
    <name type="scientific">Colwellia maritima</name>
    <dbReference type="NCBI Taxonomy" id="2912588"/>
    <lineage>
        <taxon>Bacteria</taxon>
        <taxon>Pseudomonadati</taxon>
        <taxon>Pseudomonadota</taxon>
        <taxon>Gammaproteobacteria</taxon>
        <taxon>Alteromonadales</taxon>
        <taxon>Colwelliaceae</taxon>
        <taxon>Colwellia</taxon>
    </lineage>
</organism>
<reference evidence="1" key="1">
    <citation type="submission" date="2022-01" db="EMBL/GenBank/DDBJ databases">
        <title>Colwellia maritima, isolated from seawater.</title>
        <authorList>
            <person name="Kristyanto S."/>
            <person name="Jung J."/>
            <person name="Jeon C.O."/>
        </authorList>
    </citation>
    <scope>NUCLEOTIDE SEQUENCE</scope>
    <source>
        <strain evidence="1">MSW7</strain>
    </source>
</reference>
<keyword evidence="2" id="KW-1185">Reference proteome</keyword>
<dbReference type="RefSeq" id="WP_242284503.1">
    <property type="nucleotide sequence ID" value="NZ_JAKKSL010000001.1"/>
</dbReference>